<dbReference type="Proteomes" id="UP000603463">
    <property type="component" value="Unassembled WGS sequence"/>
</dbReference>
<evidence type="ECO:0000313" key="2">
    <source>
        <dbReference type="EMBL" id="MBM4567400.1"/>
    </source>
</evidence>
<evidence type="ECO:0000313" key="4">
    <source>
        <dbReference type="Proteomes" id="UP000808906"/>
    </source>
</evidence>
<feature type="domain" description="DUF7426" evidence="1">
    <location>
        <begin position="4"/>
        <end position="100"/>
    </location>
</feature>
<organism evidence="2 4">
    <name type="scientific">Rhodococcus hoagii</name>
    <name type="common">Corynebacterium equii</name>
    <dbReference type="NCBI Taxonomy" id="43767"/>
    <lineage>
        <taxon>Bacteria</taxon>
        <taxon>Bacillati</taxon>
        <taxon>Actinomycetota</taxon>
        <taxon>Actinomycetes</taxon>
        <taxon>Mycobacteriales</taxon>
        <taxon>Nocardiaceae</taxon>
        <taxon>Prescottella</taxon>
    </lineage>
</organism>
<dbReference type="AlphaFoldDB" id="A0A9Q2P886"/>
<accession>A0A9Q2P886</accession>
<dbReference type="Proteomes" id="UP000808906">
    <property type="component" value="Unassembled WGS sequence"/>
</dbReference>
<protein>
    <recommendedName>
        <fullName evidence="1">DUF7426 domain-containing protein</fullName>
    </recommendedName>
</protein>
<dbReference type="RefSeq" id="WP_084962031.1">
    <property type="nucleotide sequence ID" value="NZ_CP118697.1"/>
</dbReference>
<dbReference type="EMBL" id="WUXR01000012">
    <property type="protein sequence ID" value="MBM4567400.1"/>
    <property type="molecule type" value="Genomic_DNA"/>
</dbReference>
<gene>
    <name evidence="2" type="ORF">GS441_18845</name>
    <name evidence="3" type="ORF">GS882_08395</name>
</gene>
<comment type="caution">
    <text evidence="2">The sequence shown here is derived from an EMBL/GenBank/DDBJ whole genome shotgun (WGS) entry which is preliminary data.</text>
</comment>
<evidence type="ECO:0000259" key="1">
    <source>
        <dbReference type="Pfam" id="PF24201"/>
    </source>
</evidence>
<dbReference type="Pfam" id="PF24201">
    <property type="entry name" value="DUF7426"/>
    <property type="match status" value="1"/>
</dbReference>
<dbReference type="InterPro" id="IPR055849">
    <property type="entry name" value="DUF7426"/>
</dbReference>
<reference evidence="2" key="1">
    <citation type="submission" date="2019-11" db="EMBL/GenBank/DDBJ databases">
        <title>Spread of Macrolides and rifampicin resistant Rhodococcus equi in clinical isolates in the USA.</title>
        <authorList>
            <person name="Alvarez-Narvaez S."/>
            <person name="Huber L."/>
            <person name="Cohen N.D."/>
            <person name="Slovis N."/>
            <person name="Greiter M."/>
            <person name="Giguere S."/>
            <person name="Hart K."/>
        </authorList>
    </citation>
    <scope>NUCLEOTIDE SEQUENCE</scope>
    <source>
        <strain evidence="2">Lh_17</strain>
    </source>
</reference>
<name>A0A9Q2P886_RHOHA</name>
<sequence>MALKDLDTFFDPDLHLPIRGKKYAVPSPEWETVKRLQARIFDDEVPPLDQVADAIDILGPAFTQMVDDQVPWSMILHAGRTAMLHWVSPELAEIHWSLSQLGKLVDLDVITANLAEQYKKKR</sequence>
<evidence type="ECO:0000313" key="3">
    <source>
        <dbReference type="EMBL" id="NKT78121.1"/>
    </source>
</evidence>
<proteinExistence type="predicted"/>
<reference evidence="3" key="2">
    <citation type="journal article" date="2020" name="Environ. Microbiol.">
        <title>The novel and transferable erm(51) gene confers Macrolides, Lincosamides, and Streptogramins B (MLSB) resistance to clonal Rhodococcus equi in the environment.</title>
        <authorList>
            <person name="Huber L."/>
            <person name="Giguere S."/>
            <person name="Slovis N.M."/>
            <person name="Alvarez-Narvaez S."/>
            <person name="Hart K.A."/>
            <person name="Greiter M."/>
            <person name="Morris E.R.A."/>
            <person name="Cohen N.D."/>
        </authorList>
    </citation>
    <scope>NUCLEOTIDE SEQUENCE</scope>
    <source>
        <strain evidence="3">Lh_116_1</strain>
    </source>
</reference>
<dbReference type="EMBL" id="WVBC01000030">
    <property type="protein sequence ID" value="NKT78121.1"/>
    <property type="molecule type" value="Genomic_DNA"/>
</dbReference>